<feature type="region of interest" description="Disordered" evidence="1">
    <location>
        <begin position="40"/>
        <end position="87"/>
    </location>
</feature>
<name>A0ABU7P1H5_9ACTN</name>
<accession>A0ABU7P1H5</accession>
<feature type="compositionally biased region" description="Polar residues" evidence="1">
    <location>
        <begin position="61"/>
        <end position="72"/>
    </location>
</feature>
<reference evidence="2 3" key="1">
    <citation type="submission" date="2023-12" db="EMBL/GenBank/DDBJ databases">
        <title>30 novel species of actinomycetes from the DSMZ collection.</title>
        <authorList>
            <person name="Nouioui I."/>
        </authorList>
    </citation>
    <scope>NUCLEOTIDE SEQUENCE [LARGE SCALE GENOMIC DNA]</scope>
    <source>
        <strain evidence="2 3">DSM 41528</strain>
    </source>
</reference>
<dbReference type="EMBL" id="JAZBJP010000049">
    <property type="protein sequence ID" value="MEE4424983.1"/>
    <property type="molecule type" value="Genomic_DNA"/>
</dbReference>
<protein>
    <recommendedName>
        <fullName evidence="4">Type VII secretion system-associated protein</fullName>
    </recommendedName>
</protein>
<evidence type="ECO:0000256" key="1">
    <source>
        <dbReference type="SAM" id="MobiDB-lite"/>
    </source>
</evidence>
<comment type="caution">
    <text evidence="2">The sequence shown here is derived from an EMBL/GenBank/DDBJ whole genome shotgun (WGS) entry which is preliminary data.</text>
</comment>
<evidence type="ECO:0000313" key="3">
    <source>
        <dbReference type="Proteomes" id="UP001307760"/>
    </source>
</evidence>
<proteinExistence type="predicted"/>
<dbReference type="Proteomes" id="UP001307760">
    <property type="component" value="Unassembled WGS sequence"/>
</dbReference>
<sequence>MAGAGGFQTDVESLKSEGTNFTKLGEDFYQSVARLMNGLSALGAGPPADPSKAPKPEEKSFGQQFISGLTTFDSKDGAPPWGDDDLGEKFGVAYEGVRDGMYESMGHLSAKLQEIGKALTDMSKNHAENEDFNEALMKQHVENKQAWQDPTKQQQPDEVVTTAWYPAKN</sequence>
<organism evidence="2 3">
    <name type="scientific">Streptomyces bugieae</name>
    <dbReference type="NCBI Taxonomy" id="3098223"/>
    <lineage>
        <taxon>Bacteria</taxon>
        <taxon>Bacillati</taxon>
        <taxon>Actinomycetota</taxon>
        <taxon>Actinomycetes</taxon>
        <taxon>Kitasatosporales</taxon>
        <taxon>Streptomycetaceae</taxon>
        <taxon>Streptomyces</taxon>
    </lineage>
</organism>
<gene>
    <name evidence="2" type="ORF">V2J85_37575</name>
</gene>
<evidence type="ECO:0000313" key="2">
    <source>
        <dbReference type="EMBL" id="MEE4424983.1"/>
    </source>
</evidence>
<keyword evidence="3" id="KW-1185">Reference proteome</keyword>
<dbReference type="RefSeq" id="WP_261951591.1">
    <property type="nucleotide sequence ID" value="NZ_JAZBJP010000049.1"/>
</dbReference>
<evidence type="ECO:0008006" key="4">
    <source>
        <dbReference type="Google" id="ProtNLM"/>
    </source>
</evidence>